<feature type="compositionally biased region" description="Basic and acidic residues" evidence="1">
    <location>
        <begin position="273"/>
        <end position="289"/>
    </location>
</feature>
<evidence type="ECO:0000313" key="2">
    <source>
        <dbReference type="EMBL" id="ORZ33354.1"/>
    </source>
</evidence>
<reference evidence="2 3" key="1">
    <citation type="submission" date="2016-07" db="EMBL/GenBank/DDBJ databases">
        <title>Pervasive Adenine N6-methylation of Active Genes in Fungi.</title>
        <authorList>
            <consortium name="DOE Joint Genome Institute"/>
            <person name="Mondo S.J."/>
            <person name="Dannebaum R.O."/>
            <person name="Kuo R.C."/>
            <person name="Labutti K."/>
            <person name="Haridas S."/>
            <person name="Kuo A."/>
            <person name="Salamov A."/>
            <person name="Ahrendt S.R."/>
            <person name="Lipzen A."/>
            <person name="Sullivan W."/>
            <person name="Andreopoulos W.B."/>
            <person name="Clum A."/>
            <person name="Lindquist E."/>
            <person name="Daum C."/>
            <person name="Ramamoorthy G.K."/>
            <person name="Gryganskyi A."/>
            <person name="Culley D."/>
            <person name="Magnuson J.K."/>
            <person name="James T.Y."/>
            <person name="O'Malley M.A."/>
            <person name="Stajich J.E."/>
            <person name="Spatafora J.W."/>
            <person name="Visel A."/>
            <person name="Grigoriev I.V."/>
        </authorList>
    </citation>
    <scope>NUCLEOTIDE SEQUENCE [LARGE SCALE GENOMIC DNA]</scope>
    <source>
        <strain evidence="2 3">PL171</strain>
    </source>
</reference>
<dbReference type="EMBL" id="MCFL01000036">
    <property type="protein sequence ID" value="ORZ33354.1"/>
    <property type="molecule type" value="Genomic_DNA"/>
</dbReference>
<dbReference type="Proteomes" id="UP000193411">
    <property type="component" value="Unassembled WGS sequence"/>
</dbReference>
<feature type="region of interest" description="Disordered" evidence="1">
    <location>
        <begin position="256"/>
        <end position="305"/>
    </location>
</feature>
<feature type="compositionally biased region" description="Acidic residues" evidence="1">
    <location>
        <begin position="295"/>
        <end position="305"/>
    </location>
</feature>
<proteinExistence type="predicted"/>
<protein>
    <submittedName>
        <fullName evidence="2">Uncharacterized protein</fullName>
    </submittedName>
</protein>
<dbReference type="AlphaFoldDB" id="A0A1Y2HH80"/>
<accession>A0A1Y2HH80</accession>
<comment type="caution">
    <text evidence="2">The sequence shown here is derived from an EMBL/GenBank/DDBJ whole genome shotgun (WGS) entry which is preliminary data.</text>
</comment>
<keyword evidence="3" id="KW-1185">Reference proteome</keyword>
<organism evidence="2 3">
    <name type="scientific">Catenaria anguillulae PL171</name>
    <dbReference type="NCBI Taxonomy" id="765915"/>
    <lineage>
        <taxon>Eukaryota</taxon>
        <taxon>Fungi</taxon>
        <taxon>Fungi incertae sedis</taxon>
        <taxon>Blastocladiomycota</taxon>
        <taxon>Blastocladiomycetes</taxon>
        <taxon>Blastocladiales</taxon>
        <taxon>Catenariaceae</taxon>
        <taxon>Catenaria</taxon>
    </lineage>
</organism>
<sequence>MVDTINRDLFPSSPFLCQRPPSDPTSSTPCLTPLPPSIHSTMTKLTLTTTKPVSTKNKHKPVAAKGQVLQTLTLYRSMVVGKLWDRFEPNSNDNFFPYTVFSCGNVPDSITLDQHILHGWTNRHESPYISFAGSHHRVPAIWYHLKQEYMRLTFGAQPNQAGRFAPRALYKIEELAMAMDEHFGRLRVRVKSFEAIVVPDKLMCASFAWFAATYRASGPSFSLADWRRDMEAMAMALQDQDLMAIFELAMPNNGFGSDSSSDSDSDGSDSDSDSDRILRQCGRPRRESDSTDGSNSEDEFGLPLA</sequence>
<name>A0A1Y2HH80_9FUNG</name>
<evidence type="ECO:0000313" key="3">
    <source>
        <dbReference type="Proteomes" id="UP000193411"/>
    </source>
</evidence>
<gene>
    <name evidence="2" type="ORF">BCR44DRAFT_1438314</name>
</gene>
<feature type="compositionally biased region" description="Acidic residues" evidence="1">
    <location>
        <begin position="261"/>
        <end position="272"/>
    </location>
</feature>
<evidence type="ECO:0000256" key="1">
    <source>
        <dbReference type="SAM" id="MobiDB-lite"/>
    </source>
</evidence>